<protein>
    <submittedName>
        <fullName evidence="3">Esterase-like activity of phytase family protein</fullName>
    </submittedName>
</protein>
<dbReference type="PANTHER" id="PTHR37957:SF1">
    <property type="entry name" value="PHYTASE-LIKE DOMAIN-CONTAINING PROTEIN"/>
    <property type="match status" value="1"/>
</dbReference>
<gene>
    <name evidence="3" type="ORF">Q8A70_04565</name>
</gene>
<accession>A0ABU0YGS4</accession>
<keyword evidence="1" id="KW-0732">Signal</keyword>
<feature type="signal peptide" evidence="1">
    <location>
        <begin position="1"/>
        <end position="21"/>
    </location>
</feature>
<dbReference type="PANTHER" id="PTHR37957">
    <property type="entry name" value="BLR7070 PROTEIN"/>
    <property type="match status" value="1"/>
</dbReference>
<evidence type="ECO:0000259" key="2">
    <source>
        <dbReference type="Pfam" id="PF13449"/>
    </source>
</evidence>
<evidence type="ECO:0000256" key="1">
    <source>
        <dbReference type="SAM" id="SignalP"/>
    </source>
</evidence>
<dbReference type="EMBL" id="JAUYVI010000002">
    <property type="protein sequence ID" value="MDQ7246921.1"/>
    <property type="molecule type" value="Genomic_DNA"/>
</dbReference>
<sequence length="374" mass="39904">MSGRILLLAAAFLTAAGTASAQPNTIGSLHFLGATTLSNYAEVDGTLVGGLSGLDYNPVTGTWAIISDDRSDKAPARFYLGRIDLTQGAPKVSLDRAVVLRQPDGKPFPNAKAGGEVPDPESIRFDPSGTALWWTSEGDRKRGLSPFIRKSEMDGAFSTALAVPSVFTMHKDKELGPRNNNAFEGLSFTPNGDALWLAMESALYQDGPAATVDAGAVARFSKFDLNNKLLGQYAYPLDSIQAKTAGEGSDNGVSEILALDDHRLLVVERSGVNEGGFIWTLHIRLYEADVADASNLAGMESLVGASYRPMTKRLILNLDTLPELGSPGLPRIDNIEGAGFGPDLPNGHRSLVLVSDNNFNPLQVTQFLAFEVLP</sequence>
<dbReference type="RefSeq" id="WP_379954337.1">
    <property type="nucleotide sequence ID" value="NZ_JAUYVI010000002.1"/>
</dbReference>
<dbReference type="Pfam" id="PF13449">
    <property type="entry name" value="Phytase-like"/>
    <property type="match status" value="1"/>
</dbReference>
<reference evidence="4" key="1">
    <citation type="submission" date="2023-08" db="EMBL/GenBank/DDBJ databases">
        <title>Rhodospirillaceae gen. nov., a novel taxon isolated from the Yangtze River Yuezi River estuary sludge.</title>
        <authorList>
            <person name="Ruan L."/>
        </authorList>
    </citation>
    <scope>NUCLEOTIDE SEQUENCE [LARGE SCALE GENOMIC DNA]</scope>
    <source>
        <strain evidence="4">R-7</strain>
    </source>
</reference>
<organism evidence="3 4">
    <name type="scientific">Dongia sedimenti</name>
    <dbReference type="NCBI Taxonomy" id="3064282"/>
    <lineage>
        <taxon>Bacteria</taxon>
        <taxon>Pseudomonadati</taxon>
        <taxon>Pseudomonadota</taxon>
        <taxon>Alphaproteobacteria</taxon>
        <taxon>Rhodospirillales</taxon>
        <taxon>Dongiaceae</taxon>
        <taxon>Dongia</taxon>
    </lineage>
</organism>
<feature type="domain" description="Phytase-like" evidence="2">
    <location>
        <begin position="47"/>
        <end position="359"/>
    </location>
</feature>
<name>A0ABU0YGS4_9PROT</name>
<proteinExistence type="predicted"/>
<evidence type="ECO:0000313" key="3">
    <source>
        <dbReference type="EMBL" id="MDQ7246921.1"/>
    </source>
</evidence>
<feature type="chain" id="PRO_5047178864" evidence="1">
    <location>
        <begin position="22"/>
        <end position="374"/>
    </location>
</feature>
<comment type="caution">
    <text evidence="3">The sequence shown here is derived from an EMBL/GenBank/DDBJ whole genome shotgun (WGS) entry which is preliminary data.</text>
</comment>
<dbReference type="InterPro" id="IPR027372">
    <property type="entry name" value="Phytase-like_dom"/>
</dbReference>
<evidence type="ECO:0000313" key="4">
    <source>
        <dbReference type="Proteomes" id="UP001230156"/>
    </source>
</evidence>
<dbReference type="Proteomes" id="UP001230156">
    <property type="component" value="Unassembled WGS sequence"/>
</dbReference>
<dbReference type="SUPFAM" id="SSF75011">
    <property type="entry name" value="3-carboxy-cis,cis-mucoante lactonizing enzyme"/>
    <property type="match status" value="1"/>
</dbReference>
<keyword evidence="4" id="KW-1185">Reference proteome</keyword>